<gene>
    <name evidence="7" type="ORF">FHS16_005231</name>
</gene>
<dbReference type="PROSITE" id="PS50110">
    <property type="entry name" value="RESPONSE_REGULATORY"/>
    <property type="match status" value="1"/>
</dbReference>
<dbReference type="PRINTS" id="PR00032">
    <property type="entry name" value="HTHARAC"/>
</dbReference>
<dbReference type="GO" id="GO:0000160">
    <property type="term" value="P:phosphorelay signal transduction system"/>
    <property type="evidence" value="ECO:0007669"/>
    <property type="project" value="InterPro"/>
</dbReference>
<dbReference type="SUPFAM" id="SSF52172">
    <property type="entry name" value="CheY-like"/>
    <property type="match status" value="1"/>
</dbReference>
<dbReference type="PROSITE" id="PS01124">
    <property type="entry name" value="HTH_ARAC_FAMILY_2"/>
    <property type="match status" value="1"/>
</dbReference>
<protein>
    <submittedName>
        <fullName evidence="7">YesN/AraC family two-component response regulator</fullName>
    </submittedName>
</protein>
<keyword evidence="4" id="KW-0597">Phosphoprotein</keyword>
<keyword evidence="1" id="KW-0805">Transcription regulation</keyword>
<dbReference type="GO" id="GO:0003700">
    <property type="term" value="F:DNA-binding transcription factor activity"/>
    <property type="evidence" value="ECO:0007669"/>
    <property type="project" value="InterPro"/>
</dbReference>
<dbReference type="CDD" id="cd17536">
    <property type="entry name" value="REC_YesN-like"/>
    <property type="match status" value="1"/>
</dbReference>
<dbReference type="Pfam" id="PF12833">
    <property type="entry name" value="HTH_18"/>
    <property type="match status" value="1"/>
</dbReference>
<dbReference type="SMART" id="SM00342">
    <property type="entry name" value="HTH_ARAC"/>
    <property type="match status" value="1"/>
</dbReference>
<dbReference type="SUPFAM" id="SSF46689">
    <property type="entry name" value="Homeodomain-like"/>
    <property type="match status" value="2"/>
</dbReference>
<keyword evidence="8" id="KW-1185">Reference proteome</keyword>
<dbReference type="PANTHER" id="PTHR43280:SF2">
    <property type="entry name" value="HTH-TYPE TRANSCRIPTIONAL REGULATOR EXSA"/>
    <property type="match status" value="1"/>
</dbReference>
<dbReference type="GO" id="GO:0043565">
    <property type="term" value="F:sequence-specific DNA binding"/>
    <property type="evidence" value="ECO:0007669"/>
    <property type="project" value="InterPro"/>
</dbReference>
<dbReference type="Proteomes" id="UP000518605">
    <property type="component" value="Unassembled WGS sequence"/>
</dbReference>
<dbReference type="SMART" id="SM00448">
    <property type="entry name" value="REC"/>
    <property type="match status" value="1"/>
</dbReference>
<dbReference type="Gene3D" id="1.10.10.60">
    <property type="entry name" value="Homeodomain-like"/>
    <property type="match status" value="2"/>
</dbReference>
<dbReference type="Pfam" id="PF00072">
    <property type="entry name" value="Response_reg"/>
    <property type="match status" value="1"/>
</dbReference>
<dbReference type="InterPro" id="IPR018060">
    <property type="entry name" value="HTH_AraC"/>
</dbReference>
<dbReference type="InterPro" id="IPR011006">
    <property type="entry name" value="CheY-like_superfamily"/>
</dbReference>
<keyword evidence="2" id="KW-0238">DNA-binding</keyword>
<dbReference type="InterPro" id="IPR001789">
    <property type="entry name" value="Sig_transdc_resp-reg_receiver"/>
</dbReference>
<accession>A0A7W5GC90</accession>
<dbReference type="InterPro" id="IPR009057">
    <property type="entry name" value="Homeodomain-like_sf"/>
</dbReference>
<comment type="caution">
    <text evidence="7">The sequence shown here is derived from an EMBL/GenBank/DDBJ whole genome shotgun (WGS) entry which is preliminary data.</text>
</comment>
<name>A0A7W5GC90_9BACL</name>
<reference evidence="7 8" key="1">
    <citation type="submission" date="2020-08" db="EMBL/GenBank/DDBJ databases">
        <title>Genomic Encyclopedia of Type Strains, Phase III (KMG-III): the genomes of soil and plant-associated and newly described type strains.</title>
        <authorList>
            <person name="Whitman W."/>
        </authorList>
    </citation>
    <scope>NUCLEOTIDE SEQUENCE [LARGE SCALE GENOMIC DNA]</scope>
    <source>
        <strain evidence="7 8">CECT 8234</strain>
    </source>
</reference>
<evidence type="ECO:0000256" key="2">
    <source>
        <dbReference type="ARBA" id="ARBA00023125"/>
    </source>
</evidence>
<dbReference type="PANTHER" id="PTHR43280">
    <property type="entry name" value="ARAC-FAMILY TRANSCRIPTIONAL REGULATOR"/>
    <property type="match status" value="1"/>
</dbReference>
<evidence type="ECO:0000313" key="7">
    <source>
        <dbReference type="EMBL" id="MBB3155124.1"/>
    </source>
</evidence>
<feature type="domain" description="Response regulatory" evidence="6">
    <location>
        <begin position="7"/>
        <end position="124"/>
    </location>
</feature>
<dbReference type="AlphaFoldDB" id="A0A7W5GC90"/>
<dbReference type="Gene3D" id="3.40.50.2300">
    <property type="match status" value="1"/>
</dbReference>
<evidence type="ECO:0000256" key="1">
    <source>
        <dbReference type="ARBA" id="ARBA00023015"/>
    </source>
</evidence>
<dbReference type="PROSITE" id="PS00041">
    <property type="entry name" value="HTH_ARAC_FAMILY_1"/>
    <property type="match status" value="1"/>
</dbReference>
<dbReference type="EMBL" id="JACHXW010000021">
    <property type="protein sequence ID" value="MBB3155124.1"/>
    <property type="molecule type" value="Genomic_DNA"/>
</dbReference>
<feature type="modified residue" description="4-aspartylphosphate" evidence="4">
    <location>
        <position position="59"/>
    </location>
</feature>
<sequence length="271" mass="31269">MGSSTYNVLVVEDEPMILNNIVKKLDQSNMGFTVVQTAKNGRQALDQLGVELPDVVFTDIRMPILDGMQLVQQIDAHYSSVRTVILSGYNDFEYARAAIRYNVRNYLSKPLDLQALHQCLMRLRIELDAERDSVLERMKVLKATQGVSVQDSIEMLRLFLNENYMHDFRLDQIAQELNFNSSYLSKWFVKIVGETPSNYIIHLKISKAKKLLQSVQELSVKQVGEMVGYADQNYFSRLFKQQTGLSPSQYREMCLRGENKHITLHDHMHSE</sequence>
<keyword evidence="3" id="KW-0804">Transcription</keyword>
<feature type="domain" description="HTH araC/xylS-type" evidence="5">
    <location>
        <begin position="154"/>
        <end position="253"/>
    </location>
</feature>
<evidence type="ECO:0000256" key="4">
    <source>
        <dbReference type="PROSITE-ProRule" id="PRU00169"/>
    </source>
</evidence>
<evidence type="ECO:0000313" key="8">
    <source>
        <dbReference type="Proteomes" id="UP000518605"/>
    </source>
</evidence>
<evidence type="ECO:0000259" key="5">
    <source>
        <dbReference type="PROSITE" id="PS01124"/>
    </source>
</evidence>
<proteinExistence type="predicted"/>
<evidence type="ECO:0000259" key="6">
    <source>
        <dbReference type="PROSITE" id="PS50110"/>
    </source>
</evidence>
<dbReference type="RefSeq" id="WP_183569525.1">
    <property type="nucleotide sequence ID" value="NZ_CBCSLB010000020.1"/>
</dbReference>
<organism evidence="7 8">
    <name type="scientific">Paenibacillus endophyticus</name>
    <dbReference type="NCBI Taxonomy" id="1294268"/>
    <lineage>
        <taxon>Bacteria</taxon>
        <taxon>Bacillati</taxon>
        <taxon>Bacillota</taxon>
        <taxon>Bacilli</taxon>
        <taxon>Bacillales</taxon>
        <taxon>Paenibacillaceae</taxon>
        <taxon>Paenibacillus</taxon>
    </lineage>
</organism>
<dbReference type="InterPro" id="IPR018062">
    <property type="entry name" value="HTH_AraC-typ_CS"/>
</dbReference>
<dbReference type="InterPro" id="IPR020449">
    <property type="entry name" value="Tscrpt_reg_AraC-type_HTH"/>
</dbReference>
<evidence type="ECO:0000256" key="3">
    <source>
        <dbReference type="ARBA" id="ARBA00023163"/>
    </source>
</evidence>